<dbReference type="OrthoDB" id="4089394at2759"/>
<evidence type="ECO:0000256" key="1">
    <source>
        <dbReference type="SAM" id="Phobius"/>
    </source>
</evidence>
<proteinExistence type="predicted"/>
<keyword evidence="1" id="KW-0812">Transmembrane</keyword>
<sequence>MYFTAIWFFLKRMPKVIAMLLNLVVIFLTIFLLVGCYNLSNDSTFLVRYRFDSGSPFYTVIQNSFNQTNGTTSMSGLEEVRIASGYMGVCVTHIPKNYDKDVNSVCYPRKDLENTSLYSDLSIELFNLPSSTKKSGQKQLPIKLNILELAELTSRYVVHPYLLMVAVILAILMFMMIIYITIPYLPFKYHALRAVVGCSALLVLLWGIGAMWTHVGIRACSKLVPSASMGIINVHKGTKASIMSWISFAFLLVELCILWLLYLKDRKNLIEEIDKVTAKQPQCKHSIDSLDASTLGSKF</sequence>
<name>A0A8J2T618_ZYGB2</name>
<dbReference type="Proteomes" id="UP000019375">
    <property type="component" value="Unassembled WGS sequence"/>
</dbReference>
<dbReference type="PANTHER" id="PTHR28092">
    <property type="entry name" value="FACTOR-INDUCED GENE 1 PROTEIN"/>
    <property type="match status" value="1"/>
</dbReference>
<keyword evidence="3" id="KW-1185">Reference proteome</keyword>
<organism evidence="2 3">
    <name type="scientific">Zygosaccharomyces bailii (strain CLIB 213 / ATCC 58445 / CBS 680 / BCRC 21525 / NBRC 1098 / NCYC 1416 / NRRL Y-2227)</name>
    <dbReference type="NCBI Taxonomy" id="1333698"/>
    <lineage>
        <taxon>Eukaryota</taxon>
        <taxon>Fungi</taxon>
        <taxon>Dikarya</taxon>
        <taxon>Ascomycota</taxon>
        <taxon>Saccharomycotina</taxon>
        <taxon>Saccharomycetes</taxon>
        <taxon>Saccharomycetales</taxon>
        <taxon>Saccharomycetaceae</taxon>
        <taxon>Zygosaccharomyces</taxon>
    </lineage>
</organism>
<dbReference type="EMBL" id="HG316456">
    <property type="protein sequence ID" value="CDF89063.1"/>
    <property type="molecule type" value="Genomic_DNA"/>
</dbReference>
<dbReference type="InterPro" id="IPR033481">
    <property type="entry name" value="Dni1/Fig1"/>
</dbReference>
<keyword evidence="1" id="KW-0472">Membrane</keyword>
<evidence type="ECO:0000313" key="3">
    <source>
        <dbReference type="Proteomes" id="UP000019375"/>
    </source>
</evidence>
<dbReference type="GO" id="GO:0016020">
    <property type="term" value="C:membrane"/>
    <property type="evidence" value="ECO:0007669"/>
    <property type="project" value="InterPro"/>
</dbReference>
<evidence type="ECO:0000313" key="2">
    <source>
        <dbReference type="EMBL" id="CDF89063.1"/>
    </source>
</evidence>
<keyword evidence="1" id="KW-1133">Transmembrane helix</keyword>
<dbReference type="PIRSF" id="PIRSF007138">
    <property type="entry name" value="FIG1"/>
    <property type="match status" value="1"/>
</dbReference>
<feature type="transmembrane region" description="Helical" evidence="1">
    <location>
        <begin position="242"/>
        <end position="263"/>
    </location>
</feature>
<protein>
    <submittedName>
        <fullName evidence="2">ZYBA0S03-08284g1_1</fullName>
    </submittedName>
</protein>
<feature type="transmembrane region" description="Helical" evidence="1">
    <location>
        <begin position="194"/>
        <end position="215"/>
    </location>
</feature>
<feature type="transmembrane region" description="Helical" evidence="1">
    <location>
        <begin position="20"/>
        <end position="40"/>
    </location>
</feature>
<gene>
    <name evidence="2" type="ORF">BN860_08284g</name>
</gene>
<dbReference type="GO" id="GO:0043332">
    <property type="term" value="C:mating projection tip"/>
    <property type="evidence" value="ECO:0007669"/>
    <property type="project" value="TreeGrafter"/>
</dbReference>
<dbReference type="GO" id="GO:0000747">
    <property type="term" value="P:conjugation with cellular fusion"/>
    <property type="evidence" value="ECO:0007669"/>
    <property type="project" value="TreeGrafter"/>
</dbReference>
<reference evidence="3" key="1">
    <citation type="journal article" date="2013" name="Genome Announc.">
        <title>Genome sequence of the food spoilage yeast Zygosaccharomyces bailii CLIB 213(T).</title>
        <authorList>
            <person name="Galeote V."/>
            <person name="Bigey F."/>
            <person name="Devillers H."/>
            <person name="Neuveglise C."/>
            <person name="Dequin S."/>
        </authorList>
    </citation>
    <scope>NUCLEOTIDE SEQUENCE [LARGE SCALE GENOMIC DNA]</scope>
    <source>
        <strain evidence="3">CLIB 213 / ATCC 58445 / CBS 680 / CCRC 21525 / NBRC 1098 / NCYC 1416 / NRRL Y-2227</strain>
    </source>
</reference>
<dbReference type="Pfam" id="PF12351">
    <property type="entry name" value="Fig1"/>
    <property type="match status" value="1"/>
</dbReference>
<dbReference type="PANTHER" id="PTHR28092:SF1">
    <property type="entry name" value="FACTOR-INDUCED GENE 1 PROTEIN"/>
    <property type="match status" value="1"/>
</dbReference>
<accession>A0A8J2T618</accession>
<feature type="transmembrane region" description="Helical" evidence="1">
    <location>
        <begin position="161"/>
        <end position="182"/>
    </location>
</feature>
<dbReference type="AlphaFoldDB" id="A0A8J2T618"/>
<dbReference type="InterPro" id="IPR016509">
    <property type="entry name" value="Fig1"/>
</dbReference>